<accession>A0A026WAB3</accession>
<keyword evidence="6 7" id="KW-0539">Nucleus</keyword>
<keyword evidence="4 7" id="KW-0010">Activator</keyword>
<feature type="domain" description="Mediator complex subunit MED14 N-terminal" evidence="9">
    <location>
        <begin position="704"/>
        <end position="892"/>
    </location>
</feature>
<proteinExistence type="inferred from homology"/>
<dbReference type="OrthoDB" id="205099at2759"/>
<comment type="subcellular location">
    <subcellularLocation>
        <location evidence="1 7">Nucleus</location>
    </subcellularLocation>
</comment>
<feature type="region of interest" description="Disordered" evidence="8">
    <location>
        <begin position="419"/>
        <end position="460"/>
    </location>
</feature>
<evidence type="ECO:0000313" key="12">
    <source>
        <dbReference type="Proteomes" id="UP000053097"/>
    </source>
</evidence>
<feature type="domain" description="Mediator of RNA polymerase II transcription subunit 14 RM2" evidence="10">
    <location>
        <begin position="971"/>
        <end position="996"/>
    </location>
</feature>
<evidence type="ECO:0000313" key="11">
    <source>
        <dbReference type="EMBL" id="EZA53032.1"/>
    </source>
</evidence>
<dbReference type="STRING" id="2015173.A0A026WAB3"/>
<sequence length="996" mass="112698">MSSGRRVTRPIRQLSLQQPTSRRLQIRRQRSTEDDYGKSLQIYANSVPRRKSATNVTETKKHVRVAWGKNDSKDSGRELAQVEVIAHQIPGRLKSATNRPSRSYVATESILYSRQELAERLRLAWKHREENKANIDIFLAHGMKERSNSELSISVPTTASSTKKSDYVQDDVSRGMEIPNFEVQKKELCKVDNKNKRECEEIINIAPQMMEESTDVISDIENEGGRQNEKAKDSRIDLDLEKKKKTCITLDCLHPSAIFSSLKSEDTNSAKLNDNFSMAKQKRASFHSKTNRAFLVPMMEKPSKEIAEAKDKIIPVKSVEIRCASAKTTINSPVDKCATLTKNSSITSLRKMRRTNSAPSQRENITARMQVNIVIDASGLTEATDKSINCRKMQNKKDIMDEDKEDLTKISQIERSIKSAPVKRKSKSAKRRFFTSLSPSRCKDEQNTERRKNSVDPRTSDVITMVSLISSADSDSDMENSSSDDKLIDELRNKLPTTPIIKTSINTSLNTARKPIKSVSFQRSSFEISTKEEKDVVNDVEPPTPLNSIINVTQKKEGNENLVKQDLVVNSTVVTSTLAAVSALITQDAENAMLEAPLNNREKRCLAVPIGELHDKKWKLLQAKSAPSYITVTEKMNNSPMEEVKEQKQHFTMSSINLVTNSSPPINSPTKCEKTTKMAPVPLEGHQTPVTNNIPQEGNRGGSISLGMLIDFIIQRTYHELTVLAELLPRKTDMERKIEIYNFSARTRQLYVRLLALVKWANSASKVDKSTHIMAFLDKQSLLFVDTADMLARMARETLVHARLPNFHIPAAVEVLTTGTYGRLPACIRERIVPPDPITTTEKRTTLQRLNQVIQHRLVTGNLLPQMRNLKIEAGRVTFLVEQEFSVSLTVMGDGGTVPWRLLELEILVSDRETGDGKALVHPLQTRYVHQVVQTRLAESTNPLSEVYHILHYFCQSLQLEVLYSQTLRLIRDRLDDHIHVDEYTRGKCLSISYWR</sequence>
<evidence type="ECO:0000256" key="7">
    <source>
        <dbReference type="RuleBase" id="RU365082"/>
    </source>
</evidence>
<name>A0A026WAB3_OOCBI</name>
<comment type="similarity">
    <text evidence="2 7">Belongs to the Mediator complex subunit 14 family.</text>
</comment>
<evidence type="ECO:0000256" key="4">
    <source>
        <dbReference type="ARBA" id="ARBA00023159"/>
    </source>
</evidence>
<evidence type="ECO:0000256" key="5">
    <source>
        <dbReference type="ARBA" id="ARBA00023163"/>
    </source>
</evidence>
<protein>
    <recommendedName>
        <fullName evidence="7">Mediator of RNA polymerase II transcription subunit 14</fullName>
    </recommendedName>
    <alternativeName>
        <fullName evidence="7">Mediator complex subunit 14</fullName>
    </alternativeName>
</protein>
<dbReference type="GO" id="GO:0006357">
    <property type="term" value="P:regulation of transcription by RNA polymerase II"/>
    <property type="evidence" value="ECO:0007669"/>
    <property type="project" value="InterPro"/>
</dbReference>
<organism evidence="11 12">
    <name type="scientific">Ooceraea biroi</name>
    <name type="common">Clonal raider ant</name>
    <name type="synonym">Cerapachys biroi</name>
    <dbReference type="NCBI Taxonomy" id="2015173"/>
    <lineage>
        <taxon>Eukaryota</taxon>
        <taxon>Metazoa</taxon>
        <taxon>Ecdysozoa</taxon>
        <taxon>Arthropoda</taxon>
        <taxon>Hexapoda</taxon>
        <taxon>Insecta</taxon>
        <taxon>Pterygota</taxon>
        <taxon>Neoptera</taxon>
        <taxon>Endopterygota</taxon>
        <taxon>Hymenoptera</taxon>
        <taxon>Apocrita</taxon>
        <taxon>Aculeata</taxon>
        <taxon>Formicoidea</taxon>
        <taxon>Formicidae</taxon>
        <taxon>Dorylinae</taxon>
        <taxon>Ooceraea</taxon>
    </lineage>
</organism>
<feature type="compositionally biased region" description="Basic residues" evidence="8">
    <location>
        <begin position="421"/>
        <end position="433"/>
    </location>
</feature>
<dbReference type="InterPro" id="IPR055113">
    <property type="entry name" value="Med14_RM2"/>
</dbReference>
<feature type="region of interest" description="Disordered" evidence="8">
    <location>
        <begin position="16"/>
        <end position="35"/>
    </location>
</feature>
<keyword evidence="12" id="KW-1185">Reference proteome</keyword>
<dbReference type="GO" id="GO:0016592">
    <property type="term" value="C:mediator complex"/>
    <property type="evidence" value="ECO:0007669"/>
    <property type="project" value="UniProtKB-UniRule"/>
</dbReference>
<dbReference type="Pfam" id="PF22981">
    <property type="entry name" value="RM2_Med14"/>
    <property type="match status" value="1"/>
</dbReference>
<dbReference type="AlphaFoldDB" id="A0A026WAB3"/>
<comment type="subunit">
    <text evidence="7">Component of the Mediator complex.</text>
</comment>
<dbReference type="Proteomes" id="UP000053097">
    <property type="component" value="Unassembled WGS sequence"/>
</dbReference>
<dbReference type="GO" id="GO:0070847">
    <property type="term" value="C:core mediator complex"/>
    <property type="evidence" value="ECO:0007669"/>
    <property type="project" value="TreeGrafter"/>
</dbReference>
<evidence type="ECO:0000259" key="9">
    <source>
        <dbReference type="Pfam" id="PF08638"/>
    </source>
</evidence>
<dbReference type="GO" id="GO:0003712">
    <property type="term" value="F:transcription coregulator activity"/>
    <property type="evidence" value="ECO:0007669"/>
    <property type="project" value="UniProtKB-UniRule"/>
</dbReference>
<evidence type="ECO:0000256" key="8">
    <source>
        <dbReference type="SAM" id="MobiDB-lite"/>
    </source>
</evidence>
<evidence type="ECO:0000256" key="6">
    <source>
        <dbReference type="ARBA" id="ARBA00023242"/>
    </source>
</evidence>
<dbReference type="PANTHER" id="PTHR12809">
    <property type="entry name" value="MEDIATOR COMPLEX SUBUNIT"/>
    <property type="match status" value="1"/>
</dbReference>
<dbReference type="EMBL" id="KK107295">
    <property type="protein sequence ID" value="EZA53032.1"/>
    <property type="molecule type" value="Genomic_DNA"/>
</dbReference>
<evidence type="ECO:0000259" key="10">
    <source>
        <dbReference type="Pfam" id="PF22981"/>
    </source>
</evidence>
<dbReference type="InterPro" id="IPR013947">
    <property type="entry name" value="Mediator_Med14"/>
</dbReference>
<gene>
    <name evidence="11" type="ORF">X777_07210</name>
</gene>
<evidence type="ECO:0000256" key="3">
    <source>
        <dbReference type="ARBA" id="ARBA00023015"/>
    </source>
</evidence>
<evidence type="ECO:0000256" key="2">
    <source>
        <dbReference type="ARBA" id="ARBA00007813"/>
    </source>
</evidence>
<reference evidence="11 12" key="1">
    <citation type="journal article" date="2014" name="Curr. Biol.">
        <title>The genome of the clonal raider ant Cerapachys biroi.</title>
        <authorList>
            <person name="Oxley P.R."/>
            <person name="Ji L."/>
            <person name="Fetter-Pruneda I."/>
            <person name="McKenzie S.K."/>
            <person name="Li C."/>
            <person name="Hu H."/>
            <person name="Zhang G."/>
            <person name="Kronauer D.J."/>
        </authorList>
    </citation>
    <scope>NUCLEOTIDE SEQUENCE [LARGE SCALE GENOMIC DNA]</scope>
</reference>
<keyword evidence="5 7" id="KW-0804">Transcription</keyword>
<feature type="compositionally biased region" description="Basic and acidic residues" evidence="8">
    <location>
        <begin position="441"/>
        <end position="459"/>
    </location>
</feature>
<comment type="function">
    <text evidence="7">Component of the Mediator complex, a coactivator involved in the regulated transcription of nearly all RNA polymerase II-dependent genes. Mediator functions as a bridge to convey information from gene-specific regulatory proteins to the basal RNA polymerase II transcription machinery. Mediator is recruited to promoters by direct interactions with regulatory proteins and serves as a scaffold for the assembly of a functional preinitiation complex with RNA polymerase II and the general transcription factors.</text>
</comment>
<keyword evidence="3 7" id="KW-0805">Transcription regulation</keyword>
<dbReference type="Pfam" id="PF08638">
    <property type="entry name" value="Med14"/>
    <property type="match status" value="1"/>
</dbReference>
<evidence type="ECO:0000256" key="1">
    <source>
        <dbReference type="ARBA" id="ARBA00004123"/>
    </source>
</evidence>
<dbReference type="InterPro" id="IPR055122">
    <property type="entry name" value="Med14_N"/>
</dbReference>
<dbReference type="PANTHER" id="PTHR12809:SF2">
    <property type="entry name" value="MEDIATOR OF RNA POLYMERASE II TRANSCRIPTION SUBUNIT 14"/>
    <property type="match status" value="1"/>
</dbReference>